<dbReference type="GO" id="GO:0005743">
    <property type="term" value="C:mitochondrial inner membrane"/>
    <property type="evidence" value="ECO:0007669"/>
    <property type="project" value="TreeGrafter"/>
</dbReference>
<dbReference type="SMART" id="SM00382">
    <property type="entry name" value="AAA"/>
    <property type="match status" value="2"/>
</dbReference>
<feature type="region of interest" description="Disordered" evidence="8">
    <location>
        <begin position="1"/>
        <end position="23"/>
    </location>
</feature>
<dbReference type="SUPFAM" id="SSF90123">
    <property type="entry name" value="ABC transporter transmembrane region"/>
    <property type="match status" value="2"/>
</dbReference>
<evidence type="ECO:0000256" key="7">
    <source>
        <dbReference type="ARBA" id="ARBA00023136"/>
    </source>
</evidence>
<dbReference type="PROSITE" id="PS50893">
    <property type="entry name" value="ABC_TRANSPORTER_2"/>
    <property type="match status" value="2"/>
</dbReference>
<dbReference type="GO" id="GO:0090374">
    <property type="term" value="P:oligopeptide export from mitochondrion"/>
    <property type="evidence" value="ECO:0007669"/>
    <property type="project" value="TreeGrafter"/>
</dbReference>
<proteinExistence type="inferred from homology"/>
<feature type="compositionally biased region" description="Basic and acidic residues" evidence="8">
    <location>
        <begin position="1"/>
        <end position="10"/>
    </location>
</feature>
<dbReference type="GO" id="GO:0005524">
    <property type="term" value="F:ATP binding"/>
    <property type="evidence" value="ECO:0007669"/>
    <property type="project" value="UniProtKB-KW"/>
</dbReference>
<evidence type="ECO:0000259" key="10">
    <source>
        <dbReference type="PROSITE" id="PS50893"/>
    </source>
</evidence>
<keyword evidence="6 9" id="KW-1133">Transmembrane helix</keyword>
<dbReference type="InterPro" id="IPR036640">
    <property type="entry name" value="ABC1_TM_sf"/>
</dbReference>
<feature type="transmembrane region" description="Helical" evidence="9">
    <location>
        <begin position="340"/>
        <end position="362"/>
    </location>
</feature>
<dbReference type="GO" id="GO:0015421">
    <property type="term" value="F:ABC-type oligopeptide transporter activity"/>
    <property type="evidence" value="ECO:0007669"/>
    <property type="project" value="TreeGrafter"/>
</dbReference>
<comment type="subcellular location">
    <subcellularLocation>
        <location evidence="1">Membrane</location>
        <topology evidence="1">Multi-pass membrane protein</topology>
    </subcellularLocation>
</comment>
<feature type="transmembrane region" description="Helical" evidence="9">
    <location>
        <begin position="300"/>
        <end position="320"/>
    </location>
</feature>
<feature type="domain" description="ABC transmembrane type-1" evidence="11">
    <location>
        <begin position="58"/>
        <end position="363"/>
    </location>
</feature>
<feature type="transmembrane region" description="Helical" evidence="9">
    <location>
        <begin position="972"/>
        <end position="996"/>
    </location>
</feature>
<feature type="transmembrane region" description="Helical" evidence="9">
    <location>
        <begin position="1002"/>
        <end position="1024"/>
    </location>
</feature>
<feature type="transmembrane region" description="Helical" evidence="9">
    <location>
        <begin position="224"/>
        <end position="247"/>
    </location>
</feature>
<feature type="compositionally biased region" description="Polar residues" evidence="8">
    <location>
        <begin position="12"/>
        <end position="23"/>
    </location>
</feature>
<accession>A0A8H4QQ79</accession>
<dbReference type="Proteomes" id="UP000521872">
    <property type="component" value="Unassembled WGS sequence"/>
</dbReference>
<dbReference type="InterPro" id="IPR017871">
    <property type="entry name" value="ABC_transporter-like_CS"/>
</dbReference>
<feature type="transmembrane region" description="Helical" evidence="9">
    <location>
        <begin position="51"/>
        <end position="76"/>
    </location>
</feature>
<feature type="region of interest" description="Disordered" evidence="8">
    <location>
        <begin position="758"/>
        <end position="780"/>
    </location>
</feature>
<dbReference type="CDD" id="cd18577">
    <property type="entry name" value="ABC_6TM_Pgp_ABCB1_D1_like"/>
    <property type="match status" value="1"/>
</dbReference>
<dbReference type="EMBL" id="JAACJL010000044">
    <property type="protein sequence ID" value="KAF4614943.1"/>
    <property type="molecule type" value="Genomic_DNA"/>
</dbReference>
<evidence type="ECO:0000256" key="1">
    <source>
        <dbReference type="ARBA" id="ARBA00004141"/>
    </source>
</evidence>
<evidence type="ECO:0000256" key="6">
    <source>
        <dbReference type="ARBA" id="ARBA00022989"/>
    </source>
</evidence>
<feature type="domain" description="ABC transmembrane type-1" evidence="11">
    <location>
        <begin position="859"/>
        <end position="1144"/>
    </location>
</feature>
<evidence type="ECO:0000256" key="2">
    <source>
        <dbReference type="ARBA" id="ARBA00005580"/>
    </source>
</evidence>
<feature type="transmembrane region" description="Helical" evidence="9">
    <location>
        <begin position="1086"/>
        <end position="1109"/>
    </location>
</feature>
<dbReference type="Gene3D" id="3.40.50.300">
    <property type="entry name" value="P-loop containing nucleotide triphosphate hydrolases"/>
    <property type="match status" value="2"/>
</dbReference>
<evidence type="ECO:0000256" key="3">
    <source>
        <dbReference type="ARBA" id="ARBA00022692"/>
    </source>
</evidence>
<feature type="transmembrane region" description="Helical" evidence="9">
    <location>
        <begin position="1115"/>
        <end position="1138"/>
    </location>
</feature>
<feature type="domain" description="ABC transporter" evidence="10">
    <location>
        <begin position="1177"/>
        <end position="1413"/>
    </location>
</feature>
<dbReference type="PROSITE" id="PS50929">
    <property type="entry name" value="ABC_TM1F"/>
    <property type="match status" value="2"/>
</dbReference>
<dbReference type="CDD" id="cd18578">
    <property type="entry name" value="ABC_6TM_Pgp_ABCB1_D2_like"/>
    <property type="match status" value="1"/>
</dbReference>
<gene>
    <name evidence="12" type="ORF">D9613_003495</name>
</gene>
<organism evidence="12 13">
    <name type="scientific">Agrocybe pediades</name>
    <dbReference type="NCBI Taxonomy" id="84607"/>
    <lineage>
        <taxon>Eukaryota</taxon>
        <taxon>Fungi</taxon>
        <taxon>Dikarya</taxon>
        <taxon>Basidiomycota</taxon>
        <taxon>Agaricomycotina</taxon>
        <taxon>Agaricomycetes</taxon>
        <taxon>Agaricomycetidae</taxon>
        <taxon>Agaricales</taxon>
        <taxon>Agaricineae</taxon>
        <taxon>Strophariaceae</taxon>
        <taxon>Agrocybe</taxon>
    </lineage>
</organism>
<dbReference type="Pfam" id="PF00664">
    <property type="entry name" value="ABC_membrane"/>
    <property type="match status" value="2"/>
</dbReference>
<reference evidence="12 13" key="1">
    <citation type="submission" date="2019-12" db="EMBL/GenBank/DDBJ databases">
        <authorList>
            <person name="Floudas D."/>
            <person name="Bentzer J."/>
            <person name="Ahren D."/>
            <person name="Johansson T."/>
            <person name="Persson P."/>
            <person name="Tunlid A."/>
        </authorList>
    </citation>
    <scope>NUCLEOTIDE SEQUENCE [LARGE SCALE GENOMIC DNA]</scope>
    <source>
        <strain evidence="12 13">CBS 102.39</strain>
    </source>
</reference>
<keyword evidence="3 9" id="KW-0812">Transmembrane</keyword>
<evidence type="ECO:0000256" key="9">
    <source>
        <dbReference type="SAM" id="Phobius"/>
    </source>
</evidence>
<feature type="transmembrane region" description="Helical" evidence="9">
    <location>
        <begin position="199"/>
        <end position="218"/>
    </location>
</feature>
<evidence type="ECO:0000259" key="11">
    <source>
        <dbReference type="PROSITE" id="PS50929"/>
    </source>
</evidence>
<dbReference type="Gene3D" id="1.20.1560.10">
    <property type="entry name" value="ABC transporter type 1, transmembrane domain"/>
    <property type="match status" value="2"/>
</dbReference>
<evidence type="ECO:0000313" key="12">
    <source>
        <dbReference type="EMBL" id="KAF4614943.1"/>
    </source>
</evidence>
<dbReference type="SUPFAM" id="SSF52540">
    <property type="entry name" value="P-loop containing nucleoside triphosphate hydrolases"/>
    <property type="match status" value="2"/>
</dbReference>
<dbReference type="InterPro" id="IPR011527">
    <property type="entry name" value="ABC1_TM_dom"/>
</dbReference>
<dbReference type="GO" id="GO:0016887">
    <property type="term" value="F:ATP hydrolysis activity"/>
    <property type="evidence" value="ECO:0007669"/>
    <property type="project" value="InterPro"/>
</dbReference>
<feature type="transmembrane region" description="Helical" evidence="9">
    <location>
        <begin position="857"/>
        <end position="878"/>
    </location>
</feature>
<evidence type="ECO:0000313" key="13">
    <source>
        <dbReference type="Proteomes" id="UP000521872"/>
    </source>
</evidence>
<dbReference type="InterPro" id="IPR003439">
    <property type="entry name" value="ABC_transporter-like_ATP-bd"/>
</dbReference>
<dbReference type="PROSITE" id="PS00211">
    <property type="entry name" value="ABC_TRANSPORTER_1"/>
    <property type="match status" value="1"/>
</dbReference>
<evidence type="ECO:0008006" key="14">
    <source>
        <dbReference type="Google" id="ProtNLM"/>
    </source>
</evidence>
<keyword evidence="7 9" id="KW-0472">Membrane</keyword>
<dbReference type="Pfam" id="PF00005">
    <property type="entry name" value="ABC_tran"/>
    <property type="match status" value="2"/>
</dbReference>
<keyword evidence="4" id="KW-0547">Nucleotide-binding</keyword>
<dbReference type="InterPro" id="IPR039421">
    <property type="entry name" value="Type_1_exporter"/>
</dbReference>
<keyword evidence="13" id="KW-1185">Reference proteome</keyword>
<feature type="transmembrane region" description="Helical" evidence="9">
    <location>
        <begin position="111"/>
        <end position="132"/>
    </location>
</feature>
<comment type="similarity">
    <text evidence="2">Belongs to the ABC transporter superfamily. ABCB family. Mitochondrial peptide exporter (TC 3.A.1.212) subfamily.</text>
</comment>
<evidence type="ECO:0000256" key="5">
    <source>
        <dbReference type="ARBA" id="ARBA00022840"/>
    </source>
</evidence>
<dbReference type="FunFam" id="3.40.50.300:FF:001471">
    <property type="entry name" value="P-loop containing nucleoside triphosphate hydrolase protein"/>
    <property type="match status" value="1"/>
</dbReference>
<name>A0A8H4QQ79_9AGAR</name>
<feature type="domain" description="ABC transporter" evidence="10">
    <location>
        <begin position="397"/>
        <end position="644"/>
    </location>
</feature>
<dbReference type="PANTHER" id="PTHR43394">
    <property type="entry name" value="ATP-DEPENDENT PERMEASE MDL1, MITOCHONDRIAL"/>
    <property type="match status" value="1"/>
</dbReference>
<keyword evidence="5" id="KW-0067">ATP-binding</keyword>
<feature type="transmembrane region" description="Helical" evidence="9">
    <location>
        <begin position="898"/>
        <end position="920"/>
    </location>
</feature>
<evidence type="ECO:0000256" key="4">
    <source>
        <dbReference type="ARBA" id="ARBA00022741"/>
    </source>
</evidence>
<comment type="caution">
    <text evidence="12">The sequence shown here is derived from an EMBL/GenBank/DDBJ whole genome shotgun (WGS) entry which is preliminary data.</text>
</comment>
<dbReference type="PANTHER" id="PTHR43394:SF15">
    <property type="entry name" value="ALPHA-FACTOR-TRANSPORTING ATPASE"/>
    <property type="match status" value="1"/>
</dbReference>
<sequence length="1418" mass="155187">MSSKTLHDPNDMNDNTPRQSIDFNNDLSSPSTMYTEPSIRLLFSFLPRRNIIFLLLPAVLVSIIAGGVAPFMTFVLGQAFNTFADFSISPEPHSVAKANLLHGVGTAALELIGLAVGSMALSSLTSCLWIWIGEKNTMGLRKAVYLAVSQKDMSWFDMQMGSSNADSSKEPVGAGGIMAKFSRETDEVRMASSLASGMLIQYLTTCITCLILAFVRSWALTLVILSALPILAIIQNLANVLAVPILATEREHNGVAATVIDRAAAAIATVKAFNAAVYEHARANAVFQLLLKDGGKINRLWASTSGAAQFVTMAIFVQAFWFGSKLVREGKISAGDVMAVFWACSIASSNLQMCIPQAILLAKGKSAMAELVTLIHDNPARTTSPAFNSPPRCAGEMGLYNVTFAYPSRPTVPVLSDVSLFLPANETTFIVGSSGSGKSTIAHLLLNMYEPQTGCIKLDGNNLRSLDQTWLRSHVACVGQQGGAGVLIFDDKSVFENIATALYGHSDKPPSREEVEDACRAALMHEFVRDLPQGYDTLLGGGSGVGLSGGQKQRLAIARAKLRNPTVLVLDEATSALDSTSRILVFEAIKRWRRNKTTIVITHDLSQIQPRDFVYVLKNGRVAEQGYRADLEEVDIVSLYNDDQGEFRKMMESQQLTGGFLPEKEVEVKVHPDFDVAEELEQEKELLTRPMSFVAPSMLMSRNSTFRPMTFSNWMFDVVADFTANKASDESTPASRQQRPLTAILSQDLKLPSAPDAAYTHEERRHSMPPTPTSTTFTTTQHRASEDFFGSEKTGFEDSAIKTRQARGGRREPKTQNNAALVVDVVKSNEDSTSEEDPPRFWELMRSIYPTVPQKPILFLGLGLCIMGGALTPLFSFLLSRLLFEISIGAQDVSNINFFGGLVLAVAAIDGLVLGLKYYLMETSGMLWITRMRDIAFRKVLSQDKKWFDRAQNSPVRLVQILVKDADDARELIAVVWAQLCLVVSMLGVGLVWALISGWQLTLAGVAIAPVFAVTMAVQTGLVARCEVRNKRSREEVAKGYYNTIINIRAVRSMAFDEAFLSQFLDSVDQCMKTGMRGAFVEGCTYGVATGLIYLAEALLFYVGAVLIANGTYTYLQMVQVLNLVIFTVSIGSQIMGFTQKIAKSVQAASDFNRLAKLDTKTDESRGVFCPELTGPIQFNQVNFAYPERREAPVLKNMQLSIDSGECVAIVGSSGSGKSTIASLLQRLYEPSTGSVTIGGIDTRFMNTRYLRQHVSVVSQQPHLFDASIADNIRYGQPSLTDYDVRCAAKAANIHEFIMSLPHGYATHVGENASLISGGQAQRLQIARALARPCDILILDECTSSLDKENRTAVLETIRDAARGRTTIMITHNLEAMKMCDRVMVVSDGEVVEEGRFEVLMERRGVFASLASGGEWMD</sequence>
<dbReference type="FunFam" id="3.40.50.300:FF:000218">
    <property type="entry name" value="Multidrug ABC transporter ATP-binding protein"/>
    <property type="match status" value="1"/>
</dbReference>
<protein>
    <recommendedName>
        <fullName evidence="14">P-loop containing nucleoside triphosphate hydrolase protein</fullName>
    </recommendedName>
</protein>
<evidence type="ECO:0000256" key="8">
    <source>
        <dbReference type="SAM" id="MobiDB-lite"/>
    </source>
</evidence>
<dbReference type="InterPro" id="IPR003593">
    <property type="entry name" value="AAA+_ATPase"/>
</dbReference>
<dbReference type="InterPro" id="IPR027417">
    <property type="entry name" value="P-loop_NTPase"/>
</dbReference>